<reference evidence="1" key="1">
    <citation type="submission" date="2017-08" db="EMBL/GenBank/DDBJ databases">
        <authorList>
            <person name="Imhoff J.F."/>
            <person name="Rahn T."/>
            <person name="Kuenzel S."/>
            <person name="Neulinger S.C."/>
        </authorList>
    </citation>
    <scope>NUCLEOTIDE SEQUENCE</scope>
    <source>
        <strain evidence="1">DSM 11080</strain>
    </source>
</reference>
<accession>A0AAJ0U3M4</accession>
<evidence type="ECO:0008006" key="3">
    <source>
        <dbReference type="Google" id="ProtNLM"/>
    </source>
</evidence>
<dbReference type="InterPro" id="IPR009883">
    <property type="entry name" value="YgfX"/>
</dbReference>
<keyword evidence="2" id="KW-1185">Reference proteome</keyword>
<sequence length="147" mass="16935">MSDHHRRPLLQLQPRRSRLLLLLLTLSHLLAAAAALAAPLAPSLLTALLMLVTASLAYRVWGSILGQTPWSLREARWSEQGWRLQFRNGRCLDATLLPSTLVTTRLVLLNFRVHWLRYHSLLLTNEVVEPEQLRRLRARLRLERALV</sequence>
<gene>
    <name evidence="1" type="ORF">CKO40_08035</name>
</gene>
<dbReference type="RefSeq" id="WP_200345694.1">
    <property type="nucleotide sequence ID" value="NZ_NRSJ01000011.1"/>
</dbReference>
<evidence type="ECO:0000313" key="1">
    <source>
        <dbReference type="EMBL" id="MBK1704488.1"/>
    </source>
</evidence>
<name>A0AAJ0U3M4_9GAMM</name>
<evidence type="ECO:0000313" key="2">
    <source>
        <dbReference type="Proteomes" id="UP001296776"/>
    </source>
</evidence>
<protein>
    <recommendedName>
        <fullName evidence="3">Toxin CptA</fullName>
    </recommendedName>
</protein>
<proteinExistence type="predicted"/>
<dbReference type="AlphaFoldDB" id="A0AAJ0U3M4"/>
<dbReference type="Proteomes" id="UP001296776">
    <property type="component" value="Unassembled WGS sequence"/>
</dbReference>
<comment type="caution">
    <text evidence="1">The sequence shown here is derived from an EMBL/GenBank/DDBJ whole genome shotgun (WGS) entry which is preliminary data.</text>
</comment>
<reference evidence="1" key="2">
    <citation type="journal article" date="2020" name="Microorganisms">
        <title>Osmotic Adaptation and Compatible Solute Biosynthesis of Phototrophic Bacteria as Revealed from Genome Analyses.</title>
        <authorList>
            <person name="Imhoff J.F."/>
            <person name="Rahn T."/>
            <person name="Kunzel S."/>
            <person name="Keller A."/>
            <person name="Neulinger S.C."/>
        </authorList>
    </citation>
    <scope>NUCLEOTIDE SEQUENCE</scope>
    <source>
        <strain evidence="1">DSM 11080</strain>
    </source>
</reference>
<dbReference type="Pfam" id="PF07254">
    <property type="entry name" value="Cpta_toxin"/>
    <property type="match status" value="1"/>
</dbReference>
<organism evidence="1 2">
    <name type="scientific">Halochromatium glycolicum</name>
    <dbReference type="NCBI Taxonomy" id="85075"/>
    <lineage>
        <taxon>Bacteria</taxon>
        <taxon>Pseudomonadati</taxon>
        <taxon>Pseudomonadota</taxon>
        <taxon>Gammaproteobacteria</taxon>
        <taxon>Chromatiales</taxon>
        <taxon>Chromatiaceae</taxon>
        <taxon>Halochromatium</taxon>
    </lineage>
</organism>
<dbReference type="EMBL" id="NRSJ01000011">
    <property type="protein sequence ID" value="MBK1704488.1"/>
    <property type="molecule type" value="Genomic_DNA"/>
</dbReference>